<dbReference type="GO" id="GO:0008597">
    <property type="term" value="F:calcium-dependent protein serine/threonine phosphatase regulator activity"/>
    <property type="evidence" value="ECO:0007669"/>
    <property type="project" value="TreeGrafter"/>
</dbReference>
<reference evidence="2" key="1">
    <citation type="submission" date="2021-01" db="UniProtKB">
        <authorList>
            <consortium name="EnsemblMetazoa"/>
        </authorList>
    </citation>
    <scope>IDENTIFICATION</scope>
</reference>
<dbReference type="EnsemblMetazoa" id="CLYHEMT000645.1">
    <property type="protein sequence ID" value="CLYHEMP000645.1"/>
    <property type="gene ID" value="CLYHEMG000645"/>
</dbReference>
<dbReference type="CDD" id="cd12434">
    <property type="entry name" value="RRM_RCAN_like"/>
    <property type="match status" value="1"/>
</dbReference>
<organism evidence="2 3">
    <name type="scientific">Clytia hemisphaerica</name>
    <dbReference type="NCBI Taxonomy" id="252671"/>
    <lineage>
        <taxon>Eukaryota</taxon>
        <taxon>Metazoa</taxon>
        <taxon>Cnidaria</taxon>
        <taxon>Hydrozoa</taxon>
        <taxon>Hydroidolina</taxon>
        <taxon>Leptothecata</taxon>
        <taxon>Obeliida</taxon>
        <taxon>Clytiidae</taxon>
        <taxon>Clytia</taxon>
    </lineage>
</organism>
<name>A0A7M5UKU3_9CNID</name>
<dbReference type="InterPro" id="IPR006931">
    <property type="entry name" value="Calcipressin"/>
</dbReference>
<evidence type="ECO:0000313" key="3">
    <source>
        <dbReference type="Proteomes" id="UP000594262"/>
    </source>
</evidence>
<dbReference type="InterPro" id="IPR012677">
    <property type="entry name" value="Nucleotide-bd_a/b_plait_sf"/>
</dbReference>
<dbReference type="AlphaFoldDB" id="A0A7M5UKU3"/>
<dbReference type="PANTHER" id="PTHR10300:SF14">
    <property type="entry name" value="PROTEIN SARAH"/>
    <property type="match status" value="1"/>
</dbReference>
<dbReference type="Proteomes" id="UP000594262">
    <property type="component" value="Unplaced"/>
</dbReference>
<dbReference type="RefSeq" id="XP_066912979.1">
    <property type="nucleotide sequence ID" value="XM_067056878.1"/>
</dbReference>
<sequence>MALPDQVDNEENANGSSALIVRNLPENIFIDDNIKKDFEELFTNFGTAYFTFLPGFRRVIVNFVNKDDALKAKGSLHEKDYKDCCMKVFFKEEAKKLGEDFLKLPKAEKLFLISPPASPPVGWEQIQEDPPVVNYELLSAVAKLEIPGKPVELVKKTEDIPGIIVIGCDDVDFGSKPMKSMKSMPRHELQTQRPPV</sequence>
<dbReference type="PANTHER" id="PTHR10300">
    <property type="entry name" value="CALCIPRESSIN"/>
    <property type="match status" value="1"/>
</dbReference>
<dbReference type="GO" id="GO:0003676">
    <property type="term" value="F:nucleic acid binding"/>
    <property type="evidence" value="ECO:0007669"/>
    <property type="project" value="InterPro"/>
</dbReference>
<dbReference type="Gene3D" id="3.30.70.330">
    <property type="match status" value="1"/>
</dbReference>
<evidence type="ECO:0000313" key="2">
    <source>
        <dbReference type="EnsemblMetazoa" id="CLYHEMP000645.1"/>
    </source>
</evidence>
<dbReference type="SUPFAM" id="SSF54928">
    <property type="entry name" value="RNA-binding domain, RBD"/>
    <property type="match status" value="1"/>
</dbReference>
<dbReference type="Pfam" id="PF04847">
    <property type="entry name" value="Calcipressin"/>
    <property type="match status" value="1"/>
</dbReference>
<protein>
    <submittedName>
        <fullName evidence="2">Uncharacterized protein</fullName>
    </submittedName>
</protein>
<comment type="similarity">
    <text evidence="1">Belongs to the RCAN family.</text>
</comment>
<dbReference type="GeneID" id="136800259"/>
<dbReference type="OrthoDB" id="6019869at2759"/>
<evidence type="ECO:0000256" key="1">
    <source>
        <dbReference type="ARBA" id="ARBA00008209"/>
    </source>
</evidence>
<proteinExistence type="inferred from homology"/>
<dbReference type="GO" id="GO:0005634">
    <property type="term" value="C:nucleus"/>
    <property type="evidence" value="ECO:0007669"/>
    <property type="project" value="TreeGrafter"/>
</dbReference>
<accession>A0A7M5UKU3</accession>
<keyword evidence="3" id="KW-1185">Reference proteome</keyword>
<dbReference type="GO" id="GO:0019722">
    <property type="term" value="P:calcium-mediated signaling"/>
    <property type="evidence" value="ECO:0007669"/>
    <property type="project" value="InterPro"/>
</dbReference>
<dbReference type="InterPro" id="IPR035979">
    <property type="entry name" value="RBD_domain_sf"/>
</dbReference>
<dbReference type="GO" id="GO:0005737">
    <property type="term" value="C:cytoplasm"/>
    <property type="evidence" value="ECO:0007669"/>
    <property type="project" value="TreeGrafter"/>
</dbReference>